<dbReference type="InterPro" id="IPR029058">
    <property type="entry name" value="AB_hydrolase_fold"/>
</dbReference>
<gene>
    <name evidence="2" type="ORF">F2Q69_00018703</name>
</gene>
<dbReference type="EMBL" id="QGKX02001290">
    <property type="protein sequence ID" value="KAF3535500.1"/>
    <property type="molecule type" value="Genomic_DNA"/>
</dbReference>
<evidence type="ECO:0000256" key="1">
    <source>
        <dbReference type="ARBA" id="ARBA00005598"/>
    </source>
</evidence>
<protein>
    <recommendedName>
        <fullName evidence="4">Pollen-specific protein SF21</fullName>
    </recommendedName>
</protein>
<dbReference type="InterPro" id="IPR004142">
    <property type="entry name" value="NDRG"/>
</dbReference>
<proteinExistence type="inferred from homology"/>
<dbReference type="Gene3D" id="3.40.50.1820">
    <property type="entry name" value="alpha/beta hydrolase"/>
    <property type="match status" value="1"/>
</dbReference>
<sequence>EHLVETTYGPVCVAVCGDPDKPALITYPDLALNYMFCFQGLLFCPEASSLLLHNFCIYHISPLGHELGAPVISVDAPLLSADDLADQIIEVQGSGSLVTEEQPQAMVIPMEYFLMGYGLYRPTQSISPRSPLSPTRISPELFSPENMGLKLKPIKTRLSL</sequence>
<feature type="non-terminal residue" evidence="2">
    <location>
        <position position="1"/>
    </location>
</feature>
<dbReference type="PANTHER" id="PTHR11034">
    <property type="entry name" value="N-MYC DOWNSTREAM REGULATED"/>
    <property type="match status" value="1"/>
</dbReference>
<reference evidence="2" key="1">
    <citation type="submission" date="2019-12" db="EMBL/GenBank/DDBJ databases">
        <title>Genome sequencing and annotation of Brassica cretica.</title>
        <authorList>
            <person name="Studholme D.J."/>
            <person name="Sarris P."/>
        </authorList>
    </citation>
    <scope>NUCLEOTIDE SEQUENCE</scope>
    <source>
        <strain evidence="2">PFS-109/04</strain>
        <tissue evidence="2">Leaf</tissue>
    </source>
</reference>
<evidence type="ECO:0008006" key="4">
    <source>
        <dbReference type="Google" id="ProtNLM"/>
    </source>
</evidence>
<organism evidence="2 3">
    <name type="scientific">Brassica cretica</name>
    <name type="common">Mustard</name>
    <dbReference type="NCBI Taxonomy" id="69181"/>
    <lineage>
        <taxon>Eukaryota</taxon>
        <taxon>Viridiplantae</taxon>
        <taxon>Streptophyta</taxon>
        <taxon>Embryophyta</taxon>
        <taxon>Tracheophyta</taxon>
        <taxon>Spermatophyta</taxon>
        <taxon>Magnoliopsida</taxon>
        <taxon>eudicotyledons</taxon>
        <taxon>Gunneridae</taxon>
        <taxon>Pentapetalae</taxon>
        <taxon>rosids</taxon>
        <taxon>malvids</taxon>
        <taxon>Brassicales</taxon>
        <taxon>Brassicaceae</taxon>
        <taxon>Brassiceae</taxon>
        <taxon>Brassica</taxon>
    </lineage>
</organism>
<evidence type="ECO:0000313" key="3">
    <source>
        <dbReference type="Proteomes" id="UP000712600"/>
    </source>
</evidence>
<dbReference type="Pfam" id="PF03096">
    <property type="entry name" value="Ndr"/>
    <property type="match status" value="1"/>
</dbReference>
<dbReference type="Proteomes" id="UP000712600">
    <property type="component" value="Unassembled WGS sequence"/>
</dbReference>
<accession>A0A8S9Q2B8</accession>
<comment type="similarity">
    <text evidence="1">Belongs to the NDRG family.</text>
</comment>
<dbReference type="AlphaFoldDB" id="A0A8S9Q2B8"/>
<name>A0A8S9Q2B8_BRACR</name>
<evidence type="ECO:0000313" key="2">
    <source>
        <dbReference type="EMBL" id="KAF3535500.1"/>
    </source>
</evidence>
<comment type="caution">
    <text evidence="2">The sequence shown here is derived from an EMBL/GenBank/DDBJ whole genome shotgun (WGS) entry which is preliminary data.</text>
</comment>